<dbReference type="PANTHER" id="PTHR40635:SF1">
    <property type="match status" value="1"/>
</dbReference>
<dbReference type="Proteomes" id="UP000191285">
    <property type="component" value="Unassembled WGS sequence"/>
</dbReference>
<reference evidence="3" key="1">
    <citation type="journal article" date="2017" name="Nat. Microbiol.">
        <title>Global analysis of biosynthetic gene clusters reveals vast potential of secondary metabolite production in Penicillium species.</title>
        <authorList>
            <person name="Nielsen J.C."/>
            <person name="Grijseels S."/>
            <person name="Prigent S."/>
            <person name="Ji B."/>
            <person name="Dainat J."/>
            <person name="Nielsen K.F."/>
            <person name="Frisvad J.C."/>
            <person name="Workman M."/>
            <person name="Nielsen J."/>
        </authorList>
    </citation>
    <scope>NUCLEOTIDE SEQUENCE [LARGE SCALE GENOMIC DNA]</scope>
    <source>
        <strain evidence="3">IBT 24891</strain>
    </source>
</reference>
<proteinExistence type="predicted"/>
<dbReference type="PANTHER" id="PTHR40635">
    <property type="match status" value="1"/>
</dbReference>
<sequence>MAPIRRYLRISKYSVLECRIYPEKPSDARWLLDSRDPVLPRVFAAIRPLVLPRLREENERLWMRKKSKPVKDVISEDDFEVGIFLRESRTRHSLLTRHKDFENSTKEEKGAVMGPGAGGTLADAEEIVDSEDEPEFDLHNVPQAGDEATPEQGRVPNRRRGVASDEVIDDDYDNGGNDDKKMGFSTRYESFDICGWVLCLLISRKSDKPQASADPSASKQPLMEEWISTQAQPDMEEV</sequence>
<gene>
    <name evidence="2" type="ORF">PENSTE_c003G03758</name>
</gene>
<feature type="region of interest" description="Disordered" evidence="1">
    <location>
        <begin position="207"/>
        <end position="238"/>
    </location>
</feature>
<feature type="compositionally biased region" description="Basic and acidic residues" evidence="1">
    <location>
        <begin position="100"/>
        <end position="110"/>
    </location>
</feature>
<feature type="compositionally biased region" description="Acidic residues" evidence="1">
    <location>
        <begin position="123"/>
        <end position="135"/>
    </location>
</feature>
<name>A0A1V6TQU2_9EURO</name>
<dbReference type="OrthoDB" id="5374757at2759"/>
<keyword evidence="3" id="KW-1185">Reference proteome</keyword>
<accession>A0A1V6TQU2</accession>
<dbReference type="AlphaFoldDB" id="A0A1V6TQU2"/>
<comment type="caution">
    <text evidence="2">The sequence shown here is derived from an EMBL/GenBank/DDBJ whole genome shotgun (WGS) entry which is preliminary data.</text>
</comment>
<dbReference type="EMBL" id="MLKD01000003">
    <property type="protein sequence ID" value="OQE28755.1"/>
    <property type="molecule type" value="Genomic_DNA"/>
</dbReference>
<feature type="region of interest" description="Disordered" evidence="1">
    <location>
        <begin position="100"/>
        <end position="179"/>
    </location>
</feature>
<evidence type="ECO:0000313" key="3">
    <source>
        <dbReference type="Proteomes" id="UP000191285"/>
    </source>
</evidence>
<protein>
    <submittedName>
        <fullName evidence="2">Uncharacterized protein</fullName>
    </submittedName>
</protein>
<organism evidence="2 3">
    <name type="scientific">Penicillium steckii</name>
    <dbReference type="NCBI Taxonomy" id="303698"/>
    <lineage>
        <taxon>Eukaryota</taxon>
        <taxon>Fungi</taxon>
        <taxon>Dikarya</taxon>
        <taxon>Ascomycota</taxon>
        <taxon>Pezizomycotina</taxon>
        <taxon>Eurotiomycetes</taxon>
        <taxon>Eurotiomycetidae</taxon>
        <taxon>Eurotiales</taxon>
        <taxon>Aspergillaceae</taxon>
        <taxon>Penicillium</taxon>
    </lineage>
</organism>
<evidence type="ECO:0000256" key="1">
    <source>
        <dbReference type="SAM" id="MobiDB-lite"/>
    </source>
</evidence>
<evidence type="ECO:0000313" key="2">
    <source>
        <dbReference type="EMBL" id="OQE28755.1"/>
    </source>
</evidence>